<dbReference type="EMBL" id="JAYJLD010000019">
    <property type="protein sequence ID" value="MEB3102607.1"/>
    <property type="molecule type" value="Genomic_DNA"/>
</dbReference>
<dbReference type="RefSeq" id="WP_371754729.1">
    <property type="nucleotide sequence ID" value="NZ_JAYJLD010000019.1"/>
</dbReference>
<evidence type="ECO:0000313" key="3">
    <source>
        <dbReference type="Proteomes" id="UP001310386"/>
    </source>
</evidence>
<accession>A0ABU5ZK39</accession>
<reference evidence="2" key="1">
    <citation type="submission" date="2023-12" db="EMBL/GenBank/DDBJ databases">
        <title>Fervidustalea candida gen. nov., sp. nov., a novel member of the family Paenibacillaceae isolated from a geothermal area.</title>
        <authorList>
            <person name="Li W.-J."/>
            <person name="Jiao J.-Y."/>
            <person name="Chen Y."/>
        </authorList>
    </citation>
    <scope>NUCLEOTIDE SEQUENCE</scope>
    <source>
        <strain evidence="2">SYSU GA230002</strain>
    </source>
</reference>
<gene>
    <name evidence="2" type="ORF">VF724_13130</name>
</gene>
<keyword evidence="3" id="KW-1185">Reference proteome</keyword>
<evidence type="ECO:0000256" key="1">
    <source>
        <dbReference type="SAM" id="MobiDB-lite"/>
    </source>
</evidence>
<sequence length="81" mass="9220">MAENKNMNPASGEKVETDGVYATEWGREELLKRGDSFPSDVMLGDTEWKLVSLPSEEQQTKINNERGETEKPRLHIDRGDK</sequence>
<feature type="region of interest" description="Disordered" evidence="1">
    <location>
        <begin position="52"/>
        <end position="81"/>
    </location>
</feature>
<feature type="compositionally biased region" description="Basic and acidic residues" evidence="1">
    <location>
        <begin position="63"/>
        <end position="81"/>
    </location>
</feature>
<comment type="caution">
    <text evidence="2">The sequence shown here is derived from an EMBL/GenBank/DDBJ whole genome shotgun (WGS) entry which is preliminary data.</text>
</comment>
<protein>
    <recommendedName>
        <fullName evidence="4">Transposase</fullName>
    </recommendedName>
</protein>
<proteinExistence type="predicted"/>
<dbReference type="Proteomes" id="UP001310386">
    <property type="component" value="Unassembled WGS sequence"/>
</dbReference>
<organism evidence="2 3">
    <name type="scientific">Ferviditalea candida</name>
    <dbReference type="NCBI Taxonomy" id="3108399"/>
    <lineage>
        <taxon>Bacteria</taxon>
        <taxon>Bacillati</taxon>
        <taxon>Bacillota</taxon>
        <taxon>Bacilli</taxon>
        <taxon>Bacillales</taxon>
        <taxon>Paenibacillaceae</taxon>
        <taxon>Ferviditalea</taxon>
    </lineage>
</organism>
<evidence type="ECO:0008006" key="4">
    <source>
        <dbReference type="Google" id="ProtNLM"/>
    </source>
</evidence>
<name>A0ABU5ZK39_9BACL</name>
<evidence type="ECO:0000313" key="2">
    <source>
        <dbReference type="EMBL" id="MEB3102607.1"/>
    </source>
</evidence>